<comment type="caution">
    <text evidence="1">The sequence shown here is derived from an EMBL/GenBank/DDBJ whole genome shotgun (WGS) entry which is preliminary data.</text>
</comment>
<reference evidence="1 2" key="1">
    <citation type="submission" date="2022-03" db="EMBL/GenBank/DDBJ databases">
        <authorList>
            <person name="Brunel B."/>
        </authorList>
    </citation>
    <scope>NUCLEOTIDE SEQUENCE [LARGE SCALE GENOMIC DNA]</scope>
    <source>
        <strain evidence="1">STM5069sample</strain>
    </source>
</reference>
<sequence>MWSSADTFAMFGWARFSAVTPFGYNMGHTNSFRQDGVFLSVWRLRQIVVAGDRYRFADLELLDVIIKERSCFAVQLSGVDRSRGACTVKFMHGAAVGVLGRRAAALPHHTKMNVVLDGDLPVLPLRCSGIRVGIDFIVNEFHADIAFWRHKLDDAVHLRDEAGERPSFIGDFRERLRENRDCPLRHAGIPCAGNAVSFSICLWVVLIIHAAAPRASAAFSAAFPSGSPSAIRASARGACAQ</sequence>
<name>A0ABM9E3G2_9HYPH</name>
<keyword evidence="2" id="KW-1185">Reference proteome</keyword>
<gene>
    <name evidence="1" type="ORF">MES5069_360180</name>
</gene>
<dbReference type="Proteomes" id="UP001153050">
    <property type="component" value="Unassembled WGS sequence"/>
</dbReference>
<accession>A0ABM9E3G2</accession>
<evidence type="ECO:0000313" key="1">
    <source>
        <dbReference type="EMBL" id="CAH2403150.1"/>
    </source>
</evidence>
<proteinExistence type="predicted"/>
<protein>
    <submittedName>
        <fullName evidence="1">Uncharacterized protein</fullName>
    </submittedName>
</protein>
<evidence type="ECO:0000313" key="2">
    <source>
        <dbReference type="Proteomes" id="UP001153050"/>
    </source>
</evidence>
<organism evidence="1 2">
    <name type="scientific">Mesorhizobium escarrei</name>
    <dbReference type="NCBI Taxonomy" id="666018"/>
    <lineage>
        <taxon>Bacteria</taxon>
        <taxon>Pseudomonadati</taxon>
        <taxon>Pseudomonadota</taxon>
        <taxon>Alphaproteobacteria</taxon>
        <taxon>Hyphomicrobiales</taxon>
        <taxon>Phyllobacteriaceae</taxon>
        <taxon>Mesorhizobium</taxon>
    </lineage>
</organism>
<dbReference type="EMBL" id="CAKXZT010000131">
    <property type="protein sequence ID" value="CAH2403150.1"/>
    <property type="molecule type" value="Genomic_DNA"/>
</dbReference>